<dbReference type="SMART" id="SM00271">
    <property type="entry name" value="DnaJ"/>
    <property type="match status" value="1"/>
</dbReference>
<gene>
    <name evidence="3" type="ordered locus">Bathy10g03930</name>
</gene>
<keyword evidence="4" id="KW-1185">Reference proteome</keyword>
<sequence length="288" mass="32861">MTREDDLYRALGLERTASQEEIRKAYKTTALKNHPDKNSGNIEATEKFKTAAAAYEILSDEKKRIKYDAFGIAYFREGGGGSDENRYSNNDNDQGRREQQHRPSSSFRTPRSYEFGNWARGGFFRDPLDVFREFFEEVSPSNEHGTHRPSEFFPNMFLGRDPFGFDEFGRLREERRSLFSDESMKRNGWKEKAGTSSSTRKSEYVFSANGETVKKTIETETVVGEDGVAKTKTVETVTHPDGREEKTEHEELGPPPSSMNRPLEIPSFLTSPSRGSLIPGTRPGSRRW</sequence>
<dbReference type="RefSeq" id="XP_007510687.1">
    <property type="nucleotide sequence ID" value="XM_007510625.1"/>
</dbReference>
<proteinExistence type="predicted"/>
<dbReference type="GO" id="GO:0051082">
    <property type="term" value="F:unfolded protein binding"/>
    <property type="evidence" value="ECO:0007669"/>
    <property type="project" value="TreeGrafter"/>
</dbReference>
<dbReference type="EMBL" id="FO082269">
    <property type="protein sequence ID" value="CCO18220.1"/>
    <property type="molecule type" value="Genomic_DNA"/>
</dbReference>
<dbReference type="SUPFAM" id="SSF46565">
    <property type="entry name" value="Chaperone J-domain"/>
    <property type="match status" value="1"/>
</dbReference>
<dbReference type="GeneID" id="19013468"/>
<reference evidence="3 4" key="1">
    <citation type="submission" date="2011-10" db="EMBL/GenBank/DDBJ databases">
        <authorList>
            <person name="Genoscope - CEA"/>
        </authorList>
    </citation>
    <scope>NUCLEOTIDE SEQUENCE [LARGE SCALE GENOMIC DNA]</scope>
    <source>
        <strain evidence="3 4">RCC 1105</strain>
    </source>
</reference>
<name>K8F0A6_9CHLO</name>
<dbReference type="InterPro" id="IPR018253">
    <property type="entry name" value="DnaJ_domain_CS"/>
</dbReference>
<dbReference type="Proteomes" id="UP000198341">
    <property type="component" value="Chromosome 10"/>
</dbReference>
<dbReference type="STRING" id="41875.K8F0A6"/>
<dbReference type="eggNOG" id="KOG0715">
    <property type="taxonomic scope" value="Eukaryota"/>
</dbReference>
<evidence type="ECO:0000256" key="1">
    <source>
        <dbReference type="SAM" id="MobiDB-lite"/>
    </source>
</evidence>
<dbReference type="AlphaFoldDB" id="K8F0A6"/>
<dbReference type="Pfam" id="PF00226">
    <property type="entry name" value="DnaJ"/>
    <property type="match status" value="1"/>
</dbReference>
<dbReference type="GO" id="GO:0044183">
    <property type="term" value="F:protein folding chaperone"/>
    <property type="evidence" value="ECO:0007669"/>
    <property type="project" value="TreeGrafter"/>
</dbReference>
<dbReference type="PANTHER" id="PTHR43948">
    <property type="entry name" value="DNAJ HOMOLOG SUBFAMILY B"/>
    <property type="match status" value="1"/>
</dbReference>
<dbReference type="InterPro" id="IPR001623">
    <property type="entry name" value="DnaJ_domain"/>
</dbReference>
<feature type="region of interest" description="Disordered" evidence="1">
    <location>
        <begin position="76"/>
        <end position="111"/>
    </location>
</feature>
<dbReference type="PRINTS" id="PR00625">
    <property type="entry name" value="JDOMAIN"/>
</dbReference>
<dbReference type="InterPro" id="IPR036869">
    <property type="entry name" value="J_dom_sf"/>
</dbReference>
<protein>
    <submittedName>
        <fullName evidence="3">Chaperone protein DnaJ</fullName>
    </submittedName>
</protein>
<feature type="compositionally biased region" description="Basic and acidic residues" evidence="1">
    <location>
        <begin position="227"/>
        <end position="252"/>
    </location>
</feature>
<dbReference type="PROSITE" id="PS50076">
    <property type="entry name" value="DNAJ_2"/>
    <property type="match status" value="1"/>
</dbReference>
<dbReference type="KEGG" id="bpg:Bathy10g03930"/>
<evidence type="ECO:0000313" key="3">
    <source>
        <dbReference type="EMBL" id="CCO18220.1"/>
    </source>
</evidence>
<accession>K8F0A6</accession>
<feature type="region of interest" description="Disordered" evidence="1">
    <location>
        <begin position="226"/>
        <end position="288"/>
    </location>
</feature>
<dbReference type="Gene3D" id="1.10.287.110">
    <property type="entry name" value="DnaJ domain"/>
    <property type="match status" value="1"/>
</dbReference>
<dbReference type="PROSITE" id="PS00636">
    <property type="entry name" value="DNAJ_1"/>
    <property type="match status" value="1"/>
</dbReference>
<dbReference type="GO" id="GO:0051087">
    <property type="term" value="F:protein-folding chaperone binding"/>
    <property type="evidence" value="ECO:0007669"/>
    <property type="project" value="TreeGrafter"/>
</dbReference>
<dbReference type="CDD" id="cd06257">
    <property type="entry name" value="DnaJ"/>
    <property type="match status" value="1"/>
</dbReference>
<evidence type="ECO:0000259" key="2">
    <source>
        <dbReference type="PROSITE" id="PS50076"/>
    </source>
</evidence>
<dbReference type="GO" id="GO:0005737">
    <property type="term" value="C:cytoplasm"/>
    <property type="evidence" value="ECO:0007669"/>
    <property type="project" value="TreeGrafter"/>
</dbReference>
<dbReference type="OrthoDB" id="512383at2759"/>
<evidence type="ECO:0000313" key="4">
    <source>
        <dbReference type="Proteomes" id="UP000198341"/>
    </source>
</evidence>
<feature type="domain" description="J" evidence="2">
    <location>
        <begin position="6"/>
        <end position="71"/>
    </location>
</feature>
<organism evidence="3 4">
    <name type="scientific">Bathycoccus prasinos</name>
    <dbReference type="NCBI Taxonomy" id="41875"/>
    <lineage>
        <taxon>Eukaryota</taxon>
        <taxon>Viridiplantae</taxon>
        <taxon>Chlorophyta</taxon>
        <taxon>Mamiellophyceae</taxon>
        <taxon>Mamiellales</taxon>
        <taxon>Bathycoccaceae</taxon>
        <taxon>Bathycoccus</taxon>
    </lineage>
</organism>
<dbReference type="PANTHER" id="PTHR43948:SF10">
    <property type="entry name" value="MRJ, ISOFORM E"/>
    <property type="match status" value="1"/>
</dbReference>